<organism evidence="2 3">
    <name type="scientific">Streptomyces albipurpureus</name>
    <dbReference type="NCBI Taxonomy" id="2897419"/>
    <lineage>
        <taxon>Bacteria</taxon>
        <taxon>Bacillati</taxon>
        <taxon>Actinomycetota</taxon>
        <taxon>Actinomycetes</taxon>
        <taxon>Kitasatosporales</taxon>
        <taxon>Streptomycetaceae</taxon>
        <taxon>Streptomyces</taxon>
    </lineage>
</organism>
<dbReference type="EMBL" id="JAMQAW010000032">
    <property type="protein sequence ID" value="MCM2391727.1"/>
    <property type="molecule type" value="Genomic_DNA"/>
</dbReference>
<proteinExistence type="predicted"/>
<name>A0ABT0UTM2_9ACTN</name>
<protein>
    <submittedName>
        <fullName evidence="2">Uncharacterized protein</fullName>
    </submittedName>
</protein>
<accession>A0ABT0UTM2</accession>
<keyword evidence="3" id="KW-1185">Reference proteome</keyword>
<evidence type="ECO:0000256" key="1">
    <source>
        <dbReference type="SAM" id="Coils"/>
    </source>
</evidence>
<feature type="coiled-coil region" evidence="1">
    <location>
        <begin position="69"/>
        <end position="96"/>
    </location>
</feature>
<sequence>MSERVVFKGGYFEENPDPLVVELAFHTDRWDSSKGFTRIHPSPALSGVQLDGSVWHSMRAAMRDTDPAYKKLEQERDALQEQLDAMRAKYDILTSERDWQPRALWVVPSPETLECAPDTPVGSLADDLKNTIVSQAREIARLKGGSA</sequence>
<evidence type="ECO:0000313" key="2">
    <source>
        <dbReference type="EMBL" id="MCM2391727.1"/>
    </source>
</evidence>
<keyword evidence="1" id="KW-0175">Coiled coil</keyword>
<dbReference type="Proteomes" id="UP001431429">
    <property type="component" value="Unassembled WGS sequence"/>
</dbReference>
<reference evidence="2" key="1">
    <citation type="submission" date="2022-06" db="EMBL/GenBank/DDBJ databases">
        <title>Genome public.</title>
        <authorList>
            <person name="Sun Q."/>
        </authorList>
    </citation>
    <scope>NUCLEOTIDE SEQUENCE</scope>
    <source>
        <strain evidence="2">CWNU-1</strain>
    </source>
</reference>
<evidence type="ECO:0000313" key="3">
    <source>
        <dbReference type="Proteomes" id="UP001431429"/>
    </source>
</evidence>
<dbReference type="RefSeq" id="WP_250922053.1">
    <property type="nucleotide sequence ID" value="NZ_JAMQAW010000032.1"/>
</dbReference>
<gene>
    <name evidence="2" type="ORF">NBG84_26160</name>
</gene>
<comment type="caution">
    <text evidence="2">The sequence shown here is derived from an EMBL/GenBank/DDBJ whole genome shotgun (WGS) entry which is preliminary data.</text>
</comment>